<dbReference type="Pfam" id="PF07715">
    <property type="entry name" value="Plug"/>
    <property type="match status" value="1"/>
</dbReference>
<dbReference type="Gene3D" id="2.170.130.10">
    <property type="entry name" value="TonB-dependent receptor, plug domain"/>
    <property type="match status" value="1"/>
</dbReference>
<protein>
    <submittedName>
        <fullName evidence="8">TonB-dependent receptor</fullName>
    </submittedName>
</protein>
<organism evidence="8 9">
    <name type="scientific">Neolewinella aurantiaca</name>
    <dbReference type="NCBI Taxonomy" id="2602767"/>
    <lineage>
        <taxon>Bacteria</taxon>
        <taxon>Pseudomonadati</taxon>
        <taxon>Bacteroidota</taxon>
        <taxon>Saprospiria</taxon>
        <taxon>Saprospirales</taxon>
        <taxon>Lewinellaceae</taxon>
        <taxon>Neolewinella</taxon>
    </lineage>
</organism>
<comment type="subcellular location">
    <subcellularLocation>
        <location evidence="1">Cell outer membrane</location>
    </subcellularLocation>
</comment>
<dbReference type="Pfam" id="PF13715">
    <property type="entry name" value="CarbopepD_reg_2"/>
    <property type="match status" value="1"/>
</dbReference>
<dbReference type="SUPFAM" id="SSF56935">
    <property type="entry name" value="Porins"/>
    <property type="match status" value="1"/>
</dbReference>
<name>A0A5C7FAH3_9BACT</name>
<dbReference type="InterPro" id="IPR012910">
    <property type="entry name" value="Plug_dom"/>
</dbReference>
<keyword evidence="3" id="KW-0998">Cell outer membrane</keyword>
<evidence type="ECO:0000259" key="6">
    <source>
        <dbReference type="Pfam" id="PF07715"/>
    </source>
</evidence>
<feature type="compositionally biased region" description="Gly residues" evidence="4">
    <location>
        <begin position="812"/>
        <end position="822"/>
    </location>
</feature>
<sequence>MTLFFNPSMHLRPRLLFLLLLLFPLFAYAQQNQSSDTNGKVGGTLIDAETEEPIGFANVIIYTVSDSMITGTTTDIDGKFLFENIAPGDYRVEMSFIGYDTENREVEISEIERVFSIGDVSLGTAGQDLDEVVVTAQRAVMELGLDRKVFNVEKSVAAAGGSAEDLLRQLPSISVDLEGNVSLRGSGNVRFLINGRPSGLVGSDPATYLKSLSSTNIERIEVITNPGAAYDPDGTAGLINIVLKNKREDGFNASINLNAGTGNKFDGSLDMNWRKGKFNTFAGVSGRSDERFFRGFRDQSGIIEDSTFSRRFTFDGDRIRKSTTFKLGTEYNLGKRATLGLQGNYQLEDGESSNDRVTNFFNSSGELDRVSTRLETEPSDETDYEISADYTTTFKKEGRKLSVNVRYSENDEFEQENYDETIVDGNGNLLETLLQQSPSLEDRTQVVGQLDYEQQMGDFKFSAGWRSTLQELTTDSEFATFDGNEFIVSEEQSNLFTYEEDIHAVYASFGGQIDAITFSTGLRVEQAYTTSLLREPDVETFENDYFKIYPSIFAGYAFDENTTLQASYSRRINRARSGALNPFVDRGDPFNLRSGNPFLLPELINSFELNVQQRHGLGTLTAGVYFRQLNDIISRISISQPGGVTLSTRGNLDQGRNYGIEVINTLRIGQKLEFTASANGYKSEIIGRADDETVDANGYLFSGRLQGGYQLPGDIQAQFTYFYRSPGVRPQGQIKTIQSFDLGFRKEILDKKGAITLRVTDLFNTRKYRFDTELASLTTSSEFQRESRIVYVGFQYSLQQLTPERNRNANRNGGGGDDGGDF</sequence>
<evidence type="ECO:0000259" key="7">
    <source>
        <dbReference type="Pfam" id="PF14905"/>
    </source>
</evidence>
<dbReference type="PANTHER" id="PTHR40980:SF4">
    <property type="entry name" value="TONB-DEPENDENT RECEPTOR-LIKE BETA-BARREL DOMAIN-CONTAINING PROTEIN"/>
    <property type="match status" value="1"/>
</dbReference>
<dbReference type="Gene3D" id="2.60.40.1120">
    <property type="entry name" value="Carboxypeptidase-like, regulatory domain"/>
    <property type="match status" value="1"/>
</dbReference>
<proteinExistence type="predicted"/>
<feature type="signal peptide" evidence="5">
    <location>
        <begin position="1"/>
        <end position="29"/>
    </location>
</feature>
<dbReference type="InterPro" id="IPR036942">
    <property type="entry name" value="Beta-barrel_TonB_sf"/>
</dbReference>
<dbReference type="EMBL" id="VOXD01000034">
    <property type="protein sequence ID" value="TXF87632.1"/>
    <property type="molecule type" value="Genomic_DNA"/>
</dbReference>
<keyword evidence="8" id="KW-0675">Receptor</keyword>
<evidence type="ECO:0000313" key="8">
    <source>
        <dbReference type="EMBL" id="TXF87632.1"/>
    </source>
</evidence>
<feature type="region of interest" description="Disordered" evidence="4">
    <location>
        <begin position="803"/>
        <end position="822"/>
    </location>
</feature>
<evidence type="ECO:0000313" key="9">
    <source>
        <dbReference type="Proteomes" id="UP000321907"/>
    </source>
</evidence>
<dbReference type="Proteomes" id="UP000321907">
    <property type="component" value="Unassembled WGS sequence"/>
</dbReference>
<evidence type="ECO:0000256" key="2">
    <source>
        <dbReference type="ARBA" id="ARBA00023136"/>
    </source>
</evidence>
<dbReference type="SUPFAM" id="SSF49478">
    <property type="entry name" value="Cna protein B-type domain"/>
    <property type="match status" value="1"/>
</dbReference>
<keyword evidence="2" id="KW-0472">Membrane</keyword>
<feature type="chain" id="PRO_5022855747" evidence="5">
    <location>
        <begin position="30"/>
        <end position="822"/>
    </location>
</feature>
<gene>
    <name evidence="8" type="ORF">FUA23_18195</name>
</gene>
<dbReference type="RefSeq" id="WP_147932197.1">
    <property type="nucleotide sequence ID" value="NZ_VOXD01000034.1"/>
</dbReference>
<dbReference type="GO" id="GO:0009279">
    <property type="term" value="C:cell outer membrane"/>
    <property type="evidence" value="ECO:0007669"/>
    <property type="project" value="UniProtKB-SubCell"/>
</dbReference>
<keyword evidence="9" id="KW-1185">Reference proteome</keyword>
<dbReference type="Pfam" id="PF14905">
    <property type="entry name" value="OMP_b-brl_3"/>
    <property type="match status" value="1"/>
</dbReference>
<dbReference type="OrthoDB" id="606851at2"/>
<comment type="caution">
    <text evidence="8">The sequence shown here is derived from an EMBL/GenBank/DDBJ whole genome shotgun (WGS) entry which is preliminary data.</text>
</comment>
<evidence type="ECO:0000256" key="5">
    <source>
        <dbReference type="SAM" id="SignalP"/>
    </source>
</evidence>
<dbReference type="Gene3D" id="2.40.170.20">
    <property type="entry name" value="TonB-dependent receptor, beta-barrel domain"/>
    <property type="match status" value="1"/>
</dbReference>
<dbReference type="InterPro" id="IPR041700">
    <property type="entry name" value="OMP_b-brl_3"/>
</dbReference>
<accession>A0A5C7FAH3</accession>
<keyword evidence="5" id="KW-0732">Signal</keyword>
<dbReference type="InterPro" id="IPR037066">
    <property type="entry name" value="Plug_dom_sf"/>
</dbReference>
<feature type="domain" description="TonB-dependent receptor plug" evidence="6">
    <location>
        <begin position="153"/>
        <end position="237"/>
    </location>
</feature>
<dbReference type="AlphaFoldDB" id="A0A5C7FAH3"/>
<feature type="domain" description="Outer membrane protein beta-barrel" evidence="7">
    <location>
        <begin position="393"/>
        <end position="796"/>
    </location>
</feature>
<evidence type="ECO:0000256" key="3">
    <source>
        <dbReference type="ARBA" id="ARBA00023237"/>
    </source>
</evidence>
<evidence type="ECO:0000256" key="1">
    <source>
        <dbReference type="ARBA" id="ARBA00004442"/>
    </source>
</evidence>
<reference evidence="8 9" key="1">
    <citation type="submission" date="2019-08" db="EMBL/GenBank/DDBJ databases">
        <title>Lewinella sp. strain SSH13 Genome sequencing and assembly.</title>
        <authorList>
            <person name="Kim I."/>
        </authorList>
    </citation>
    <scope>NUCLEOTIDE SEQUENCE [LARGE SCALE GENOMIC DNA]</scope>
    <source>
        <strain evidence="8 9">SSH13</strain>
    </source>
</reference>
<dbReference type="PANTHER" id="PTHR40980">
    <property type="entry name" value="PLUG DOMAIN-CONTAINING PROTEIN"/>
    <property type="match status" value="1"/>
</dbReference>
<evidence type="ECO:0000256" key="4">
    <source>
        <dbReference type="SAM" id="MobiDB-lite"/>
    </source>
</evidence>